<feature type="region of interest" description="Disordered" evidence="1">
    <location>
        <begin position="248"/>
        <end position="283"/>
    </location>
</feature>
<dbReference type="PANTHER" id="PTHR47052:SF3">
    <property type="entry name" value="INGRESSION PROTEIN 1"/>
    <property type="match status" value="1"/>
</dbReference>
<dbReference type="SMART" id="SM00239">
    <property type="entry name" value="C2"/>
    <property type="match status" value="1"/>
</dbReference>
<organism evidence="3 4">
    <name type="scientific">Ambrosiozyma monospora</name>
    <name type="common">Yeast</name>
    <name type="synonym">Endomycopsis monosporus</name>
    <dbReference type="NCBI Taxonomy" id="43982"/>
    <lineage>
        <taxon>Eukaryota</taxon>
        <taxon>Fungi</taxon>
        <taxon>Dikarya</taxon>
        <taxon>Ascomycota</taxon>
        <taxon>Saccharomycotina</taxon>
        <taxon>Pichiomycetes</taxon>
        <taxon>Pichiales</taxon>
        <taxon>Pichiaceae</taxon>
        <taxon>Ambrosiozyma</taxon>
    </lineage>
</organism>
<dbReference type="EMBL" id="BSXU01001160">
    <property type="protein sequence ID" value="GMG24443.1"/>
    <property type="molecule type" value="Genomic_DNA"/>
</dbReference>
<dbReference type="InterPro" id="IPR000008">
    <property type="entry name" value="C2_dom"/>
</dbReference>
<evidence type="ECO:0000259" key="2">
    <source>
        <dbReference type="PROSITE" id="PS50004"/>
    </source>
</evidence>
<dbReference type="Pfam" id="PF00168">
    <property type="entry name" value="C2"/>
    <property type="match status" value="1"/>
</dbReference>
<dbReference type="InterPro" id="IPR052981">
    <property type="entry name" value="Ingression_C2_domain"/>
</dbReference>
<feature type="compositionally biased region" description="Acidic residues" evidence="1">
    <location>
        <begin position="417"/>
        <end position="427"/>
    </location>
</feature>
<dbReference type="Proteomes" id="UP001165063">
    <property type="component" value="Unassembled WGS sequence"/>
</dbReference>
<dbReference type="InterPro" id="IPR035892">
    <property type="entry name" value="C2_domain_sf"/>
</dbReference>
<dbReference type="OrthoDB" id="270970at2759"/>
<feature type="compositionally biased region" description="Polar residues" evidence="1">
    <location>
        <begin position="248"/>
        <end position="257"/>
    </location>
</feature>
<dbReference type="AlphaFoldDB" id="A0A9W6YUN9"/>
<name>A0A9W6YUN9_AMBMO</name>
<accession>A0A9W6YUN9</accession>
<dbReference type="SUPFAM" id="SSF49562">
    <property type="entry name" value="C2 domain (Calcium/lipid-binding domain, CaLB)"/>
    <property type="match status" value="1"/>
</dbReference>
<keyword evidence="4" id="KW-1185">Reference proteome</keyword>
<feature type="region of interest" description="Disordered" evidence="1">
    <location>
        <begin position="463"/>
        <end position="508"/>
    </location>
</feature>
<dbReference type="Gene3D" id="2.60.40.150">
    <property type="entry name" value="C2 domain"/>
    <property type="match status" value="1"/>
</dbReference>
<reference evidence="3" key="1">
    <citation type="submission" date="2023-04" db="EMBL/GenBank/DDBJ databases">
        <title>Ambrosiozyma monospora NBRC 1965.</title>
        <authorList>
            <person name="Ichikawa N."/>
            <person name="Sato H."/>
            <person name="Tonouchi N."/>
        </authorList>
    </citation>
    <scope>NUCLEOTIDE SEQUENCE</scope>
    <source>
        <strain evidence="3">NBRC 1965</strain>
    </source>
</reference>
<feature type="region of interest" description="Disordered" evidence="1">
    <location>
        <begin position="532"/>
        <end position="588"/>
    </location>
</feature>
<evidence type="ECO:0000256" key="1">
    <source>
        <dbReference type="SAM" id="MobiDB-lite"/>
    </source>
</evidence>
<evidence type="ECO:0000313" key="4">
    <source>
        <dbReference type="Proteomes" id="UP001165063"/>
    </source>
</evidence>
<dbReference type="PROSITE" id="PS50004">
    <property type="entry name" value="C2"/>
    <property type="match status" value="1"/>
</dbReference>
<protein>
    <submittedName>
        <fullName evidence="3">Unnamed protein product</fullName>
    </submittedName>
</protein>
<gene>
    <name evidence="3" type="ORF">Amon01_000293900</name>
</gene>
<feature type="compositionally biased region" description="Acidic residues" evidence="1">
    <location>
        <begin position="343"/>
        <end position="354"/>
    </location>
</feature>
<feature type="region of interest" description="Disordered" evidence="1">
    <location>
        <begin position="619"/>
        <end position="638"/>
    </location>
</feature>
<proteinExistence type="predicted"/>
<feature type="region of interest" description="Disordered" evidence="1">
    <location>
        <begin position="406"/>
        <end position="428"/>
    </location>
</feature>
<feature type="compositionally biased region" description="Polar residues" evidence="1">
    <location>
        <begin position="548"/>
        <end position="561"/>
    </location>
</feature>
<sequence length="666" mass="76325">MSEFGFSTMSGGTDLDDYDYSSDELEQLKGFGSSTYDSRAKSETPGNQLVVVVTKAQDLPNRRKLDKQSPYVVLRIQDQVQRTRVVPRGGQTPHFDEELWFVLDNVEETTLNINIYHQQKKDSELVCSGKVDFSTALNRSIKEGYDGWFDLEYNNRPAGKVYLEMTYYPSVTAVPIGVDNSVRDKKMKTLKNGGSGTRPHMAMISAVHSDLPDLPDLENEYEKKFRSSVAMSSRSSFGSSQEKLMRQSVMSSVSSFEPQEKPYPFQNNDQVSRDKEEITQDDSAEAIGSGHNHWMSKLLDNAYNMNKNLPSLFTKPLFANAEDKPDIRTFGLEPPAHKLFADSSDEEDEDEHEDNEEKHINNRFADNDDDDDDDFNFHKSMLSSFSQHTTPQIKVTPAISSPIYQIHTPKPSNFFNDSEDEEDDASDFEMGQRVSFRTSTSSKATSAFSPVRKTKSSLLSSFLSDSEAEEEMRRSFQNKPLPEIKDKNRKSPNRSFHSTFFDDDDEDVNGFLMSPPSLYHRSESSGQHYSLFDESDEMSSPPVRRLPKSQQQKQTPRNNKQQQKRDHQQSSLQRKSVEDSTAYRSLFDDGDVPRTRWEKLRNMSNKFRSSSNEPAFALKSEDQLPKTAPSPFDMFNEDNRDDFVTKTNHKVMSYSEIRKQRLNRNR</sequence>
<feature type="region of interest" description="Disordered" evidence="1">
    <location>
        <begin position="330"/>
        <end position="372"/>
    </location>
</feature>
<evidence type="ECO:0000313" key="3">
    <source>
        <dbReference type="EMBL" id="GMG24443.1"/>
    </source>
</evidence>
<comment type="caution">
    <text evidence="3">The sequence shown here is derived from an EMBL/GenBank/DDBJ whole genome shotgun (WGS) entry which is preliminary data.</text>
</comment>
<feature type="domain" description="C2" evidence="2">
    <location>
        <begin position="30"/>
        <end position="149"/>
    </location>
</feature>
<dbReference type="PANTHER" id="PTHR47052">
    <property type="entry name" value="CONSERVED SERINE PROLINE-RICH PROTEIN (AFU_ORTHOLOGUE AFUA_2G01790)"/>
    <property type="match status" value="1"/>
</dbReference>